<proteinExistence type="predicted"/>
<evidence type="ECO:0000313" key="3">
    <source>
        <dbReference type="EMBL" id="RLN70011.1"/>
    </source>
</evidence>
<accession>A0A3F2RHV1</accession>
<organism evidence="2 4">
    <name type="scientific">Phytophthora kernoviae</name>
    <dbReference type="NCBI Taxonomy" id="325452"/>
    <lineage>
        <taxon>Eukaryota</taxon>
        <taxon>Sar</taxon>
        <taxon>Stramenopiles</taxon>
        <taxon>Oomycota</taxon>
        <taxon>Peronosporomycetes</taxon>
        <taxon>Peronosporales</taxon>
        <taxon>Peronosporaceae</taxon>
        <taxon>Phytophthora</taxon>
    </lineage>
</organism>
<evidence type="ECO:0000313" key="4">
    <source>
        <dbReference type="Proteomes" id="UP000277300"/>
    </source>
</evidence>
<protein>
    <submittedName>
        <fullName evidence="2">Uncharacterized protein</fullName>
    </submittedName>
</protein>
<dbReference type="EMBL" id="MBDO02000323">
    <property type="protein sequence ID" value="RLN57179.1"/>
    <property type="molecule type" value="Genomic_DNA"/>
</dbReference>
<dbReference type="Proteomes" id="UP000277300">
    <property type="component" value="Unassembled WGS sequence"/>
</dbReference>
<evidence type="ECO:0000256" key="1">
    <source>
        <dbReference type="SAM" id="MobiDB-lite"/>
    </source>
</evidence>
<evidence type="ECO:0000313" key="2">
    <source>
        <dbReference type="EMBL" id="RLN57179.1"/>
    </source>
</evidence>
<dbReference type="OrthoDB" id="129640at2759"/>
<gene>
    <name evidence="3" type="ORF">BBJ29_005465</name>
    <name evidence="2" type="ORF">BBP00_00007640</name>
</gene>
<evidence type="ECO:0000313" key="5">
    <source>
        <dbReference type="Proteomes" id="UP000284657"/>
    </source>
</evidence>
<feature type="region of interest" description="Disordered" evidence="1">
    <location>
        <begin position="199"/>
        <end position="263"/>
    </location>
</feature>
<dbReference type="Proteomes" id="UP000284657">
    <property type="component" value="Unassembled WGS sequence"/>
</dbReference>
<dbReference type="AlphaFoldDB" id="A0A3F2RHV1"/>
<name>A0A3F2RHV1_9STRA</name>
<reference evidence="4 5" key="1">
    <citation type="submission" date="2018-07" db="EMBL/GenBank/DDBJ databases">
        <title>Genome sequencing of oomycete isolates from Chile give support for New Zealand origin for Phytophthora kernoviae and make available the first Nothophytophthora sp. genome.</title>
        <authorList>
            <person name="Studholme D.J."/>
            <person name="Sanfuentes E."/>
            <person name="Panda P."/>
            <person name="Hill R."/>
            <person name="Sambles C."/>
            <person name="Grant M."/>
            <person name="Williams N.M."/>
            <person name="Mcdougal R.L."/>
        </authorList>
    </citation>
    <scope>NUCLEOTIDE SEQUENCE [LARGE SCALE GENOMIC DNA]</scope>
    <source>
        <strain evidence="2">Chile6</strain>
        <strain evidence="3">Chile7</strain>
    </source>
</reference>
<feature type="compositionally biased region" description="Low complexity" evidence="1">
    <location>
        <begin position="246"/>
        <end position="263"/>
    </location>
</feature>
<comment type="caution">
    <text evidence="2">The sequence shown here is derived from an EMBL/GenBank/DDBJ whole genome shotgun (WGS) entry which is preliminary data.</text>
</comment>
<dbReference type="EMBL" id="MBAD02000313">
    <property type="protein sequence ID" value="RLN70011.1"/>
    <property type="molecule type" value="Genomic_DNA"/>
</dbReference>
<sequence length="263" mass="27748">MTKTPSTSTSSGETETVPSTGILGILMLFVAIGRKKYTEENDESPLPYGYNIDIRTVPRLSPTFMQDDSFMESGYNMNNSAYMVPIAYSGQFDGTSSSGGESSDEVPSLRGNLMAANADPMADISLRSRVPSVQSFSGDLDAAGVRMSTLYSGSSLTSGSGVSGSWSSVLASDCERQPSRNTRDTTLSAWSAANLSSFSSSASGGSAYRMTRSSTLSTDPRHTGGSNDHQDRVRGLSASSLAAHQPNPNVNVPSNRSNKSTEV</sequence>